<feature type="binding site" evidence="3">
    <location>
        <position position="146"/>
    </location>
    <ligand>
        <name>Mn(2+)</name>
        <dbReference type="ChEBI" id="CHEBI:29035"/>
        <label>1</label>
    </ligand>
</feature>
<dbReference type="InterPro" id="IPR017774">
    <property type="entry name" value="Bicupin_oxalate_deCO2ase/Oxase"/>
</dbReference>
<dbReference type="Pfam" id="PF00190">
    <property type="entry name" value="Cupin_1"/>
    <property type="match status" value="2"/>
</dbReference>
<dbReference type="EMBL" id="AMGV01000013">
    <property type="protein sequence ID" value="KEF53612.1"/>
    <property type="molecule type" value="Genomic_DNA"/>
</dbReference>
<dbReference type="VEuPathDB" id="FungiDB:A1O9_10587"/>
<feature type="binding site" evidence="3">
    <location>
        <position position="331"/>
    </location>
    <ligand>
        <name>Mn(2+)</name>
        <dbReference type="ChEBI" id="CHEBI:29035"/>
        <label>2</label>
    </ligand>
</feature>
<organism evidence="7 8">
    <name type="scientific">Exophiala aquamarina CBS 119918</name>
    <dbReference type="NCBI Taxonomy" id="1182545"/>
    <lineage>
        <taxon>Eukaryota</taxon>
        <taxon>Fungi</taxon>
        <taxon>Dikarya</taxon>
        <taxon>Ascomycota</taxon>
        <taxon>Pezizomycotina</taxon>
        <taxon>Eurotiomycetes</taxon>
        <taxon>Chaetothyriomycetidae</taxon>
        <taxon>Chaetothyriales</taxon>
        <taxon>Herpotrichiellaceae</taxon>
        <taxon>Exophiala</taxon>
    </lineage>
</organism>
<keyword evidence="5" id="KW-0732">Signal</keyword>
<feature type="binding site" evidence="3">
    <location>
        <position position="189"/>
    </location>
    <ligand>
        <name>Mn(2+)</name>
        <dbReference type="ChEBI" id="CHEBI:29035"/>
        <label>1</label>
    </ligand>
</feature>
<dbReference type="AlphaFoldDB" id="A0A072P1Q1"/>
<accession>A0A072P1Q1</accession>
<dbReference type="SUPFAM" id="SSF51182">
    <property type="entry name" value="RmlC-like cupins"/>
    <property type="match status" value="1"/>
</dbReference>
<feature type="binding site" evidence="3">
    <location>
        <position position="370"/>
    </location>
    <ligand>
        <name>Mn(2+)</name>
        <dbReference type="ChEBI" id="CHEBI:29035"/>
        <label>2</label>
    </ligand>
</feature>
<keyword evidence="8" id="KW-1185">Reference proteome</keyword>
<dbReference type="GO" id="GO:0046872">
    <property type="term" value="F:metal ion binding"/>
    <property type="evidence" value="ECO:0007669"/>
    <property type="project" value="UniProtKB-KW"/>
</dbReference>
<dbReference type="PANTHER" id="PTHR35848:SF9">
    <property type="entry name" value="SLL1358 PROTEIN"/>
    <property type="match status" value="1"/>
</dbReference>
<dbReference type="InterPro" id="IPR006045">
    <property type="entry name" value="Cupin_1"/>
</dbReference>
<dbReference type="CDD" id="cd20305">
    <property type="entry name" value="cupin_OxDC_C"/>
    <property type="match status" value="1"/>
</dbReference>
<feature type="binding site" evidence="3">
    <location>
        <position position="150"/>
    </location>
    <ligand>
        <name>Mn(2+)</name>
        <dbReference type="ChEBI" id="CHEBI:29035"/>
        <label>1</label>
    </ligand>
</feature>
<dbReference type="Gene3D" id="2.60.120.10">
    <property type="entry name" value="Jelly Rolls"/>
    <property type="match status" value="2"/>
</dbReference>
<feature type="binding site" evidence="3">
    <location>
        <position position="144"/>
    </location>
    <ligand>
        <name>Mn(2+)</name>
        <dbReference type="ChEBI" id="CHEBI:29035"/>
        <label>1</label>
    </ligand>
</feature>
<dbReference type="GO" id="GO:0033609">
    <property type="term" value="P:oxalate metabolic process"/>
    <property type="evidence" value="ECO:0007669"/>
    <property type="project" value="InterPro"/>
</dbReference>
<evidence type="ECO:0000313" key="7">
    <source>
        <dbReference type="EMBL" id="KEF53612.1"/>
    </source>
</evidence>
<dbReference type="RefSeq" id="XP_013256202.1">
    <property type="nucleotide sequence ID" value="XM_013400748.1"/>
</dbReference>
<evidence type="ECO:0000256" key="4">
    <source>
        <dbReference type="SAM" id="MobiDB-lite"/>
    </source>
</evidence>
<protein>
    <submittedName>
        <fullName evidence="7">Oxalate decarboxylase</fullName>
    </submittedName>
</protein>
<dbReference type="HOGENOM" id="CLU_030515_1_1_1"/>
<reference evidence="7 8" key="1">
    <citation type="submission" date="2013-03" db="EMBL/GenBank/DDBJ databases">
        <title>The Genome Sequence of Exophiala aquamarina CBS 119918.</title>
        <authorList>
            <consortium name="The Broad Institute Genomics Platform"/>
            <person name="Cuomo C."/>
            <person name="de Hoog S."/>
            <person name="Gorbushina A."/>
            <person name="Walker B."/>
            <person name="Young S.K."/>
            <person name="Zeng Q."/>
            <person name="Gargeya S."/>
            <person name="Fitzgerald M."/>
            <person name="Haas B."/>
            <person name="Abouelleil A."/>
            <person name="Allen A.W."/>
            <person name="Alvarado L."/>
            <person name="Arachchi H.M."/>
            <person name="Berlin A.M."/>
            <person name="Chapman S.B."/>
            <person name="Gainer-Dewar J."/>
            <person name="Goldberg J."/>
            <person name="Griggs A."/>
            <person name="Gujja S."/>
            <person name="Hansen M."/>
            <person name="Howarth C."/>
            <person name="Imamovic A."/>
            <person name="Ireland A."/>
            <person name="Larimer J."/>
            <person name="McCowan C."/>
            <person name="Murphy C."/>
            <person name="Pearson M."/>
            <person name="Poon T.W."/>
            <person name="Priest M."/>
            <person name="Roberts A."/>
            <person name="Saif S."/>
            <person name="Shea T."/>
            <person name="Sisk P."/>
            <person name="Sykes S."/>
            <person name="Wortman J."/>
            <person name="Nusbaum C."/>
            <person name="Birren B."/>
        </authorList>
    </citation>
    <scope>NUCLEOTIDE SEQUENCE [LARGE SCALE GENOMIC DNA]</scope>
    <source>
        <strain evidence="7 8">CBS 119918</strain>
    </source>
</reference>
<evidence type="ECO:0000256" key="3">
    <source>
        <dbReference type="PIRSR" id="PIRSR617774-2"/>
    </source>
</evidence>
<feature type="binding site" evidence="3">
    <location>
        <position position="326"/>
    </location>
    <ligand>
        <name>Mn(2+)</name>
        <dbReference type="ChEBI" id="CHEBI:29035"/>
        <label>2</label>
    </ligand>
</feature>
<gene>
    <name evidence="7" type="ORF">A1O9_10587</name>
</gene>
<dbReference type="OrthoDB" id="10263073at2759"/>
<dbReference type="GeneID" id="25285491"/>
<evidence type="ECO:0000259" key="6">
    <source>
        <dbReference type="SMART" id="SM00835"/>
    </source>
</evidence>
<dbReference type="InterPro" id="IPR014710">
    <property type="entry name" value="RmlC-like_jellyroll"/>
</dbReference>
<dbReference type="InterPro" id="IPR011051">
    <property type="entry name" value="RmlC_Cupin_sf"/>
</dbReference>
<dbReference type="NCBIfam" id="TIGR03404">
    <property type="entry name" value="bicupin_oxalic"/>
    <property type="match status" value="1"/>
</dbReference>
<dbReference type="SMART" id="SM00835">
    <property type="entry name" value="Cupin_1"/>
    <property type="match status" value="2"/>
</dbReference>
<keyword evidence="3" id="KW-0464">Manganese</keyword>
<name>A0A072P1Q1_9EURO</name>
<dbReference type="STRING" id="1182545.A0A072P1Q1"/>
<evidence type="ECO:0000256" key="5">
    <source>
        <dbReference type="SAM" id="SignalP"/>
    </source>
</evidence>
<feature type="region of interest" description="Disordered" evidence="4">
    <location>
        <begin position="55"/>
        <end position="96"/>
    </location>
</feature>
<keyword evidence="1 3" id="KW-0479">Metal-binding</keyword>
<comment type="cofactor">
    <cofactor evidence="3">
        <name>Mn(2+)</name>
        <dbReference type="ChEBI" id="CHEBI:29035"/>
    </cofactor>
    <text evidence="3">Binds 2 manganese ions per subunit.</text>
</comment>
<feature type="active site" description="Proton donor" evidence="2">
    <location>
        <position position="385"/>
    </location>
</feature>
<dbReference type="CDD" id="cd20304">
    <property type="entry name" value="cupin_OxDC_N"/>
    <property type="match status" value="1"/>
</dbReference>
<feature type="chain" id="PRO_5001681223" evidence="5">
    <location>
        <begin position="17"/>
        <end position="442"/>
    </location>
</feature>
<dbReference type="PANTHER" id="PTHR35848">
    <property type="entry name" value="OXALATE-BINDING PROTEIN"/>
    <property type="match status" value="1"/>
</dbReference>
<evidence type="ECO:0000256" key="1">
    <source>
        <dbReference type="ARBA" id="ARBA00022723"/>
    </source>
</evidence>
<evidence type="ECO:0000256" key="2">
    <source>
        <dbReference type="PIRSR" id="PIRSR617774-1"/>
    </source>
</evidence>
<feature type="domain" description="Cupin type-1" evidence="6">
    <location>
        <begin position="279"/>
        <end position="421"/>
    </location>
</feature>
<evidence type="ECO:0000313" key="8">
    <source>
        <dbReference type="Proteomes" id="UP000027920"/>
    </source>
</evidence>
<feature type="signal peptide" evidence="5">
    <location>
        <begin position="1"/>
        <end position="16"/>
    </location>
</feature>
<feature type="binding site" evidence="3">
    <location>
        <position position="324"/>
    </location>
    <ligand>
        <name>Mn(2+)</name>
        <dbReference type="ChEBI" id="CHEBI:29035"/>
        <label>2</label>
    </ligand>
</feature>
<sequence length="442" mass="50272">MQLSLLVSLLVGSCLAVPIYDRDQQAIQPFDRKSPYTRKHRDHYDHKLDSYGQDLEPLPWRNGDGATMMGPRNRDRERQNPDMVRPPSTDSGNLPNMRWSFADSHIRIEEGGWTRQTTVRELGTSKELAGVNMRLDHGVIRELHWHKQAEWAYVLEGECRVTALDTEGGSFMDDLQKGDLWYFPPGHPHSLQGLSPNGTEFLLVFDDGNFDEESTFLLTDWLAHTPKSVLGENFRLAPEVFDNLDPADKYIFQGSLPGPIDQEKPRGEGVKKSKLQFTHKMMDQKPLNTTGGQVRITDSTNFPISKTVAAAHLNIEPGALREMHWHPNADEWSYFISGRARVTIFAATGIARTFDYMAGDVGIVPKNMGHFIENLSDDEPVEVLEIFHADKFEDFSLFQWLGETPKKMVADHLFANNKKAANKFLEQIEDAEKDPIRNVLEK</sequence>
<comment type="caution">
    <text evidence="7">The sequence shown here is derived from an EMBL/GenBank/DDBJ whole genome shotgun (WGS) entry which is preliminary data.</text>
</comment>
<dbReference type="InterPro" id="IPR051610">
    <property type="entry name" value="GPI/OXD"/>
</dbReference>
<proteinExistence type="predicted"/>
<dbReference type="Proteomes" id="UP000027920">
    <property type="component" value="Unassembled WGS sequence"/>
</dbReference>
<feature type="domain" description="Cupin type-1" evidence="6">
    <location>
        <begin position="106"/>
        <end position="242"/>
    </location>
</feature>